<proteinExistence type="inferred from homology"/>
<comment type="caution">
    <text evidence="6">The sequence shown here is derived from an EMBL/GenBank/DDBJ whole genome shotgun (WGS) entry which is preliminary data.</text>
</comment>
<protein>
    <recommendedName>
        <fullName evidence="5">Transglycosylase SLT domain-containing protein</fullName>
    </recommendedName>
</protein>
<evidence type="ECO:0000256" key="4">
    <source>
        <dbReference type="SAM" id="SignalP"/>
    </source>
</evidence>
<comment type="similarity">
    <text evidence="2">Belongs to the virb1 family.</text>
</comment>
<keyword evidence="7" id="KW-1185">Reference proteome</keyword>
<feature type="region of interest" description="Disordered" evidence="3">
    <location>
        <begin position="216"/>
        <end position="250"/>
    </location>
</feature>
<keyword evidence="4" id="KW-0732">Signal</keyword>
<sequence>MMRIRFAPRPHRRAFRRAVASAFAGSAAFLVPALLLLSPDAAVAQVTTVAGHPYSGHVTEAAQRFGIPEAWIWAVMRVESNGDPGAISRVGAMGLMQLMPATWAMMTMRYGLGDNAWDARANILGGAAYLREMVDRYGDLSAALAAYNAGPGRVDDWRTRGRALPAETIAYVAKIAPMVGTSAVAAPAGLSAGSRAPIAPVAPSWRSATLFVLRGNGEPDRDEAASGATSPAPTERLVAVPSAPPAMRSSRAAIPAAHGLFAPVSGSSEQ</sequence>
<feature type="signal peptide" evidence="4">
    <location>
        <begin position="1"/>
        <end position="44"/>
    </location>
</feature>
<dbReference type="SUPFAM" id="SSF53955">
    <property type="entry name" value="Lysozyme-like"/>
    <property type="match status" value="1"/>
</dbReference>
<dbReference type="Proteomes" id="UP000290975">
    <property type="component" value="Unassembled WGS sequence"/>
</dbReference>
<feature type="domain" description="Transglycosylase SLT" evidence="5">
    <location>
        <begin position="59"/>
        <end position="163"/>
    </location>
</feature>
<evidence type="ECO:0000256" key="2">
    <source>
        <dbReference type="ARBA" id="ARBA00009387"/>
    </source>
</evidence>
<feature type="compositionally biased region" description="Low complexity" evidence="3">
    <location>
        <begin position="238"/>
        <end position="250"/>
    </location>
</feature>
<name>A0A401J7W1_SPHXE</name>
<dbReference type="RefSeq" id="WP_130754673.1">
    <property type="nucleotide sequence ID" value="NZ_BBQY01000045.1"/>
</dbReference>
<dbReference type="InterPro" id="IPR023346">
    <property type="entry name" value="Lysozyme-like_dom_sf"/>
</dbReference>
<dbReference type="InterPro" id="IPR008258">
    <property type="entry name" value="Transglycosylase_SLT_dom_1"/>
</dbReference>
<evidence type="ECO:0000313" key="7">
    <source>
        <dbReference type="Proteomes" id="UP000290975"/>
    </source>
</evidence>
<dbReference type="Pfam" id="PF01464">
    <property type="entry name" value="SLT"/>
    <property type="match status" value="1"/>
</dbReference>
<organism evidence="6 7">
    <name type="scientific">Sphingobium xenophagum</name>
    <dbReference type="NCBI Taxonomy" id="121428"/>
    <lineage>
        <taxon>Bacteria</taxon>
        <taxon>Pseudomonadati</taxon>
        <taxon>Pseudomonadota</taxon>
        <taxon>Alphaproteobacteria</taxon>
        <taxon>Sphingomonadales</taxon>
        <taxon>Sphingomonadaceae</taxon>
        <taxon>Sphingobium</taxon>
    </lineage>
</organism>
<evidence type="ECO:0000256" key="1">
    <source>
        <dbReference type="ARBA" id="ARBA00007734"/>
    </source>
</evidence>
<dbReference type="EMBL" id="BBQY01000045">
    <property type="protein sequence ID" value="GBH32731.1"/>
    <property type="molecule type" value="Genomic_DNA"/>
</dbReference>
<dbReference type="PANTHER" id="PTHR37423">
    <property type="entry name" value="SOLUBLE LYTIC MUREIN TRANSGLYCOSYLASE-RELATED"/>
    <property type="match status" value="1"/>
</dbReference>
<evidence type="ECO:0000259" key="5">
    <source>
        <dbReference type="Pfam" id="PF01464"/>
    </source>
</evidence>
<accession>A0A401J7W1</accession>
<evidence type="ECO:0000256" key="3">
    <source>
        <dbReference type="SAM" id="MobiDB-lite"/>
    </source>
</evidence>
<dbReference type="AlphaFoldDB" id="A0A401J7W1"/>
<gene>
    <name evidence="6" type="ORF">MBESOW_P3962</name>
</gene>
<comment type="similarity">
    <text evidence="1">Belongs to the transglycosylase Slt family.</text>
</comment>
<dbReference type="CDD" id="cd00254">
    <property type="entry name" value="LT-like"/>
    <property type="match status" value="1"/>
</dbReference>
<feature type="chain" id="PRO_5019555847" description="Transglycosylase SLT domain-containing protein" evidence="4">
    <location>
        <begin position="45"/>
        <end position="270"/>
    </location>
</feature>
<evidence type="ECO:0000313" key="6">
    <source>
        <dbReference type="EMBL" id="GBH32731.1"/>
    </source>
</evidence>
<reference evidence="6 7" key="1">
    <citation type="submission" date="2014-12" db="EMBL/GenBank/DDBJ databases">
        <title>Whole genome sequencing of Sphingobium xenophagum OW59.</title>
        <authorList>
            <person name="Ohta Y."/>
            <person name="Nishi S."/>
            <person name="Hatada Y."/>
        </authorList>
    </citation>
    <scope>NUCLEOTIDE SEQUENCE [LARGE SCALE GENOMIC DNA]</scope>
    <source>
        <strain evidence="6 7">OW59</strain>
    </source>
</reference>
<dbReference type="PANTHER" id="PTHR37423:SF2">
    <property type="entry name" value="MEMBRANE-BOUND LYTIC MUREIN TRANSGLYCOSYLASE C"/>
    <property type="match status" value="1"/>
</dbReference>
<dbReference type="Gene3D" id="1.10.530.10">
    <property type="match status" value="1"/>
</dbReference>